<proteinExistence type="predicted"/>
<dbReference type="AlphaFoldDB" id="A0A177A3S3"/>
<evidence type="ECO:0000256" key="1">
    <source>
        <dbReference type="ARBA" id="ARBA00004127"/>
    </source>
</evidence>
<dbReference type="PANTHER" id="PTHR34187">
    <property type="entry name" value="FGR18P"/>
    <property type="match status" value="1"/>
</dbReference>
<feature type="region of interest" description="Disordered" evidence="5">
    <location>
        <begin position="33"/>
        <end position="54"/>
    </location>
</feature>
<evidence type="ECO:0000259" key="7">
    <source>
        <dbReference type="Pfam" id="PF02656"/>
    </source>
</evidence>
<feature type="domain" description="DUF202" evidence="7">
    <location>
        <begin position="84"/>
        <end position="159"/>
    </location>
</feature>
<accession>A0A177A3S3</accession>
<dbReference type="RefSeq" id="XP_024321410.1">
    <property type="nucleotide sequence ID" value="XM_024471110.1"/>
</dbReference>
<dbReference type="GO" id="GO:0012505">
    <property type="term" value="C:endomembrane system"/>
    <property type="evidence" value="ECO:0007669"/>
    <property type="project" value="UniProtKB-SubCell"/>
</dbReference>
<reference evidence="8" key="1">
    <citation type="submission" date="2016-03" db="EMBL/GenBank/DDBJ databases">
        <title>Updated assembly of Pseudogymnoascus destructans, the fungus causing white-nose syndrome of bats.</title>
        <authorList>
            <person name="Palmer J.M."/>
            <person name="Drees K.P."/>
            <person name="Foster J.T."/>
            <person name="Lindner D.L."/>
        </authorList>
    </citation>
    <scope>NUCLEOTIDE SEQUENCE [LARGE SCALE GENOMIC DNA]</scope>
    <source>
        <strain evidence="8">20631-21</strain>
    </source>
</reference>
<evidence type="ECO:0000256" key="6">
    <source>
        <dbReference type="SAM" id="Phobius"/>
    </source>
</evidence>
<protein>
    <recommendedName>
        <fullName evidence="7">DUF202 domain-containing protein</fullName>
    </recommendedName>
</protein>
<dbReference type="VEuPathDB" id="FungiDB:GMDG_02563"/>
<evidence type="ECO:0000313" key="8">
    <source>
        <dbReference type="EMBL" id="OAF56112.2"/>
    </source>
</evidence>
<evidence type="ECO:0000256" key="5">
    <source>
        <dbReference type="SAM" id="MobiDB-lite"/>
    </source>
</evidence>
<gene>
    <name evidence="8" type="ORF">VC83_07541</name>
</gene>
<dbReference type="OrthoDB" id="199599at2759"/>
<evidence type="ECO:0000256" key="4">
    <source>
        <dbReference type="ARBA" id="ARBA00023136"/>
    </source>
</evidence>
<evidence type="ECO:0000256" key="3">
    <source>
        <dbReference type="ARBA" id="ARBA00022989"/>
    </source>
</evidence>
<dbReference type="GeneID" id="36290586"/>
<keyword evidence="4 6" id="KW-0472">Membrane</keyword>
<comment type="subcellular location">
    <subcellularLocation>
        <location evidence="1">Endomembrane system</location>
        <topology evidence="1">Multi-pass membrane protein</topology>
    </subcellularLocation>
</comment>
<dbReference type="Pfam" id="PF02656">
    <property type="entry name" value="DUF202"/>
    <property type="match status" value="1"/>
</dbReference>
<organism evidence="8">
    <name type="scientific">Pseudogymnoascus destructans</name>
    <dbReference type="NCBI Taxonomy" id="655981"/>
    <lineage>
        <taxon>Eukaryota</taxon>
        <taxon>Fungi</taxon>
        <taxon>Dikarya</taxon>
        <taxon>Ascomycota</taxon>
        <taxon>Pezizomycotina</taxon>
        <taxon>Leotiomycetes</taxon>
        <taxon>Thelebolales</taxon>
        <taxon>Thelebolaceae</taxon>
        <taxon>Pseudogymnoascus</taxon>
    </lineage>
</organism>
<feature type="compositionally biased region" description="Basic residues" evidence="5">
    <location>
        <begin position="39"/>
        <end position="49"/>
    </location>
</feature>
<sequence length="203" mass="22521">MAAAGPSGREEDISPSRSYAMESHELARYRSHYSDVTSAHHRASSRARSRQSLDSPQGLARVPFEVKKFWGRQISVIVDQAHNRDHLALERTFLGYLRTSQALSMLGVIISQLFTLQKSTSPDPHIGYFVTGKPLGAICQGAAMLTLMLGTFRWWKQQNAITRGKALAGGFEITLIGLLVLLLCIVLFGILVAIEIRDSRRGR</sequence>
<dbReference type="InterPro" id="IPR052053">
    <property type="entry name" value="IM_YidH-like"/>
</dbReference>
<dbReference type="EMBL" id="KV441405">
    <property type="protein sequence ID" value="OAF56112.2"/>
    <property type="molecule type" value="Genomic_DNA"/>
</dbReference>
<evidence type="ECO:0000256" key="2">
    <source>
        <dbReference type="ARBA" id="ARBA00022692"/>
    </source>
</evidence>
<dbReference type="PANTHER" id="PTHR34187:SF1">
    <property type="entry name" value="DUF202 DOMAIN-CONTAINING PROTEIN"/>
    <property type="match status" value="1"/>
</dbReference>
<dbReference type="Proteomes" id="UP000077154">
    <property type="component" value="Unassembled WGS sequence"/>
</dbReference>
<dbReference type="eggNOG" id="ENOG502SQUP">
    <property type="taxonomic scope" value="Eukaryota"/>
</dbReference>
<keyword evidence="3 6" id="KW-1133">Transmembrane helix</keyword>
<dbReference type="InterPro" id="IPR003807">
    <property type="entry name" value="DUF202"/>
</dbReference>
<keyword evidence="2 6" id="KW-0812">Transmembrane</keyword>
<feature type="transmembrane region" description="Helical" evidence="6">
    <location>
        <begin position="167"/>
        <end position="194"/>
    </location>
</feature>
<name>A0A177A3S3_9PEZI</name>